<dbReference type="InterPro" id="IPR003107">
    <property type="entry name" value="HAT"/>
</dbReference>
<feature type="repeat" description="TPR" evidence="1">
    <location>
        <begin position="207"/>
        <end position="240"/>
    </location>
</feature>
<feature type="repeat" description="TPR" evidence="1">
    <location>
        <begin position="343"/>
        <end position="376"/>
    </location>
</feature>
<name>A0A915YJL3_9BACT</name>
<dbReference type="SMART" id="SM00386">
    <property type="entry name" value="HAT"/>
    <property type="match status" value="2"/>
</dbReference>
<accession>A0A915YJL3</accession>
<dbReference type="Pfam" id="PF00515">
    <property type="entry name" value="TPR_1"/>
    <property type="match status" value="1"/>
</dbReference>
<protein>
    <submittedName>
        <fullName evidence="2">Tetratricopeptide repeat protein</fullName>
    </submittedName>
</protein>
<evidence type="ECO:0000256" key="1">
    <source>
        <dbReference type="PROSITE-ProRule" id="PRU00339"/>
    </source>
</evidence>
<feature type="repeat" description="TPR" evidence="1">
    <location>
        <begin position="275"/>
        <end position="308"/>
    </location>
</feature>
<evidence type="ECO:0000313" key="3">
    <source>
        <dbReference type="Proteomes" id="UP001060919"/>
    </source>
</evidence>
<dbReference type="KEGG" id="aup:AsAng_0051820"/>
<dbReference type="PROSITE" id="PS50005">
    <property type="entry name" value="TPR"/>
    <property type="match status" value="6"/>
</dbReference>
<dbReference type="AlphaFoldDB" id="A0A915YJL3"/>
<dbReference type="Pfam" id="PF13432">
    <property type="entry name" value="TPR_16"/>
    <property type="match status" value="1"/>
</dbReference>
<dbReference type="InterPro" id="IPR011990">
    <property type="entry name" value="TPR-like_helical_dom_sf"/>
</dbReference>
<keyword evidence="1" id="KW-0802">TPR repeat</keyword>
<dbReference type="PANTHER" id="PTHR12558">
    <property type="entry name" value="CELL DIVISION CYCLE 16,23,27"/>
    <property type="match status" value="1"/>
</dbReference>
<reference evidence="2" key="1">
    <citation type="submission" date="2022-09" db="EMBL/GenBank/DDBJ databases">
        <title>Aureispira anguillicida sp. nov., isolated from Leptocephalus of Japanese eel Anguilla japonica.</title>
        <authorList>
            <person name="Yuasa K."/>
            <person name="Mekata T."/>
            <person name="Ikunari K."/>
        </authorList>
    </citation>
    <scope>NUCLEOTIDE SEQUENCE</scope>
    <source>
        <strain evidence="2">EL160426</strain>
    </source>
</reference>
<dbReference type="Pfam" id="PF13181">
    <property type="entry name" value="TPR_8"/>
    <property type="match status" value="1"/>
</dbReference>
<organism evidence="2 3">
    <name type="scientific">Aureispira anguillae</name>
    <dbReference type="NCBI Taxonomy" id="2864201"/>
    <lineage>
        <taxon>Bacteria</taxon>
        <taxon>Pseudomonadati</taxon>
        <taxon>Bacteroidota</taxon>
        <taxon>Saprospiria</taxon>
        <taxon>Saprospirales</taxon>
        <taxon>Saprospiraceae</taxon>
        <taxon>Aureispira</taxon>
    </lineage>
</organism>
<dbReference type="EMBL" id="AP026867">
    <property type="protein sequence ID" value="BDS14402.1"/>
    <property type="molecule type" value="Genomic_DNA"/>
</dbReference>
<dbReference type="Pfam" id="PF25058">
    <property type="entry name" value="ARM_TT21"/>
    <property type="match status" value="1"/>
</dbReference>
<feature type="repeat" description="TPR" evidence="1">
    <location>
        <begin position="139"/>
        <end position="172"/>
    </location>
</feature>
<dbReference type="InterPro" id="IPR019734">
    <property type="entry name" value="TPR_rpt"/>
</dbReference>
<dbReference type="PANTHER" id="PTHR12558:SF13">
    <property type="entry name" value="CELL DIVISION CYCLE PROTEIN 27 HOMOLOG"/>
    <property type="match status" value="1"/>
</dbReference>
<dbReference type="Gene3D" id="1.25.40.10">
    <property type="entry name" value="Tetratricopeptide repeat domain"/>
    <property type="match status" value="3"/>
</dbReference>
<feature type="repeat" description="TPR" evidence="1">
    <location>
        <begin position="69"/>
        <end position="102"/>
    </location>
</feature>
<dbReference type="RefSeq" id="WP_264789618.1">
    <property type="nucleotide sequence ID" value="NZ_AP026867.1"/>
</dbReference>
<dbReference type="SMART" id="SM00028">
    <property type="entry name" value="TPR"/>
    <property type="match status" value="7"/>
</dbReference>
<dbReference type="SUPFAM" id="SSF48452">
    <property type="entry name" value="TPR-like"/>
    <property type="match status" value="1"/>
</dbReference>
<dbReference type="GO" id="GO:0006396">
    <property type="term" value="P:RNA processing"/>
    <property type="evidence" value="ECO:0007669"/>
    <property type="project" value="InterPro"/>
</dbReference>
<keyword evidence="3" id="KW-1185">Reference proteome</keyword>
<feature type="repeat" description="TPR" evidence="1">
    <location>
        <begin position="309"/>
        <end position="342"/>
    </location>
</feature>
<sequence>MEAHDYDGEHQPDLKLLVQRYEEMLREGGISFLEIDSFLMLADYYEESSQFKQALGVLSQAMKQHPFSASLYIRKAQIFTEQEQYEFAFEALESAIIYEPSDLDIYLTKADIYMRMFDQKNAIKVIQIAKKYANPEEVADLYILESTIYETKKDYINALKYLKKALWRDPKNDIALSRISGLYDLTKSYSESISFHLKLINKQPYSYWAWYNLGLAYMQIGSLKEAAEAFDYAIVINEQFEPAYHYYIDCYIGLEEYDLALRYLGEYQDFFESDAEIWYRFGQCYEYKHQYAVARKNYSKALEYNSLNGLVYYNIGNCYVEENEWHLAEKAFLQAYSVNRFNAEFCLSLADTYDALENSDKAHEFYHKALAIEPKEVGIWIHYIEFLIDEESYAVASEMLDEAREYVDSVLLDYAQAAVLIESGQRQEGFIVLGRALLDNYTIHTYIYQIAPRLKQDPNLASFILSYKEEE</sequence>
<dbReference type="Proteomes" id="UP001060919">
    <property type="component" value="Chromosome"/>
</dbReference>
<gene>
    <name evidence="2" type="ORF">AsAng_0051820</name>
</gene>
<proteinExistence type="predicted"/>
<evidence type="ECO:0000313" key="2">
    <source>
        <dbReference type="EMBL" id="BDS14402.1"/>
    </source>
</evidence>